<dbReference type="EMBL" id="LWRY01000147">
    <property type="protein sequence ID" value="OCX71070.1"/>
    <property type="molecule type" value="Genomic_DNA"/>
</dbReference>
<evidence type="ECO:0000313" key="2">
    <source>
        <dbReference type="Proteomes" id="UP000095008"/>
    </source>
</evidence>
<evidence type="ECO:0000313" key="1">
    <source>
        <dbReference type="EMBL" id="OCX71070.1"/>
    </source>
</evidence>
<organism evidence="1 2">
    <name type="scientific">Acidithiobacillus thiooxidans</name>
    <name type="common">Thiobacillus thiooxidans</name>
    <dbReference type="NCBI Taxonomy" id="930"/>
    <lineage>
        <taxon>Bacteria</taxon>
        <taxon>Pseudomonadati</taxon>
        <taxon>Pseudomonadota</taxon>
        <taxon>Acidithiobacillia</taxon>
        <taxon>Acidithiobacillales</taxon>
        <taxon>Acidithiobacillaceae</taxon>
        <taxon>Acidithiobacillus</taxon>
    </lineage>
</organism>
<dbReference type="Proteomes" id="UP000095008">
    <property type="component" value="Unassembled WGS sequence"/>
</dbReference>
<comment type="caution">
    <text evidence="1">The sequence shown here is derived from an EMBL/GenBank/DDBJ whole genome shotgun (WGS) entry which is preliminary data.</text>
</comment>
<name>A0A1C2J505_ACITH</name>
<keyword evidence="2" id="KW-1185">Reference proteome</keyword>
<sequence>MVCHSDNRGGGSVATTSADRFVGQVIVMCPVSTHIALCNSIAYVSEQKPASEVQWNGKPG</sequence>
<dbReference type="AlphaFoldDB" id="A0A1C2J505"/>
<protein>
    <submittedName>
        <fullName evidence="1">Uncharacterized protein</fullName>
    </submittedName>
</protein>
<proteinExistence type="predicted"/>
<gene>
    <name evidence="1" type="ORF">A6M23_12790</name>
</gene>
<accession>A0A1C2J505</accession>
<reference evidence="1" key="1">
    <citation type="journal article" date="2016" name="Int. J. Mol. Sci.">
        <title>Comparative genomics of the extreme acidophile Acidithiobacillus thiooxidans reveals intraspecific divergence and niche adaptation.</title>
        <authorList>
            <person name="Zhang X."/>
            <person name="Feng X."/>
            <person name="Tao J."/>
            <person name="Ma L."/>
            <person name="Xiao Y."/>
            <person name="Liang Y."/>
            <person name="Liu X."/>
            <person name="Yin H."/>
        </authorList>
    </citation>
    <scope>NUCLEOTIDE SEQUENCE [LARGE SCALE GENOMIC DNA]</scope>
    <source>
        <strain evidence="1">DXS-W</strain>
    </source>
</reference>